<reference evidence="2" key="1">
    <citation type="submission" date="2021-12" db="EMBL/GenBank/DDBJ databases">
        <authorList>
            <person name="Zaccaron A."/>
            <person name="Stergiopoulos I."/>
        </authorList>
    </citation>
    <scope>NUCLEOTIDE SEQUENCE</scope>
    <source>
        <strain evidence="2">Race5_Kim</strain>
    </source>
</reference>
<dbReference type="Proteomes" id="UP000756132">
    <property type="component" value="Chromosome 1"/>
</dbReference>
<dbReference type="AlphaFoldDB" id="A0A9Q8L8P6"/>
<accession>A0A9Q8L8P6</accession>
<keyword evidence="3" id="KW-1185">Reference proteome</keyword>
<dbReference type="SUPFAM" id="SSF53474">
    <property type="entry name" value="alpha/beta-Hydrolases"/>
    <property type="match status" value="1"/>
</dbReference>
<dbReference type="GeneID" id="71982072"/>
<reference evidence="2" key="2">
    <citation type="journal article" date="2022" name="Microb. Genom.">
        <title>A chromosome-scale genome assembly of the tomato pathogen Cladosporium fulvum reveals a compartmentalized genome architecture and the presence of a dispensable chromosome.</title>
        <authorList>
            <person name="Zaccaron A.Z."/>
            <person name="Chen L.H."/>
            <person name="Samaras A."/>
            <person name="Stergiopoulos I."/>
        </authorList>
    </citation>
    <scope>NUCLEOTIDE SEQUENCE</scope>
    <source>
        <strain evidence="2">Race5_Kim</strain>
    </source>
</reference>
<organism evidence="2 3">
    <name type="scientific">Passalora fulva</name>
    <name type="common">Tomato leaf mold</name>
    <name type="synonym">Cladosporium fulvum</name>
    <dbReference type="NCBI Taxonomy" id="5499"/>
    <lineage>
        <taxon>Eukaryota</taxon>
        <taxon>Fungi</taxon>
        <taxon>Dikarya</taxon>
        <taxon>Ascomycota</taxon>
        <taxon>Pezizomycotina</taxon>
        <taxon>Dothideomycetes</taxon>
        <taxon>Dothideomycetidae</taxon>
        <taxon>Mycosphaerellales</taxon>
        <taxon>Mycosphaerellaceae</taxon>
        <taxon>Fulvia</taxon>
    </lineage>
</organism>
<dbReference type="PANTHER" id="PTHR42103">
    <property type="entry name" value="ALPHA/BETA-HYDROLASES SUPERFAMILY PROTEIN"/>
    <property type="match status" value="1"/>
</dbReference>
<evidence type="ECO:0000313" key="3">
    <source>
        <dbReference type="Proteomes" id="UP000756132"/>
    </source>
</evidence>
<dbReference type="KEGG" id="ffu:CLAFUR5_02194"/>
<dbReference type="Gene3D" id="3.40.50.1820">
    <property type="entry name" value="alpha/beta hydrolase"/>
    <property type="match status" value="1"/>
</dbReference>
<evidence type="ECO:0000313" key="2">
    <source>
        <dbReference type="EMBL" id="UJO12907.1"/>
    </source>
</evidence>
<dbReference type="EMBL" id="CP090163">
    <property type="protein sequence ID" value="UJO12907.1"/>
    <property type="molecule type" value="Genomic_DNA"/>
</dbReference>
<dbReference type="RefSeq" id="XP_047757273.1">
    <property type="nucleotide sequence ID" value="XM_047901342.1"/>
</dbReference>
<feature type="compositionally biased region" description="Basic residues" evidence="1">
    <location>
        <begin position="283"/>
        <end position="293"/>
    </location>
</feature>
<proteinExistence type="predicted"/>
<sequence>MVIKCQHATLKILACSNPRPGFHVNMEPLYSFTIPSIEDDTPLDCRIYHDTNSLSNRPGTQLLRGAVLAHPYPPLGGCYDDPVVLALTETLLADGYIIATFNFRGAGESAGRTSWTGNSEVLDYCSVVGLLFYYLQDIQGSSQNSEALTPIISATTTEPNAGYADPAKRPFEILLGGYSFGALILARLPPVSSIINRFEAAERGTAACEIILRARKLATQLQSIAQEVQSPIRGRNLIPSSPHSPHHMASPVTFGGEETDASDRRRSRDSRRSVDVVREVGHRMKPHLHRHSGNHSNDSTEHHRTTTASSTHSSGQNFTTAYLLVSPVLLPLTTTICPPGLPFPGLHNPFHGHSGSTSGLLSLQAPVHIIFGNQDGFTSVKKLQQWATKLCKEAPHAGRQEIAGAAHFWREEGAMRELQSSVATWVVTLRG</sequence>
<gene>
    <name evidence="2" type="ORF">CLAFUR5_02194</name>
</gene>
<feature type="compositionally biased region" description="Basic and acidic residues" evidence="1">
    <location>
        <begin position="261"/>
        <end position="282"/>
    </location>
</feature>
<dbReference type="InterPro" id="IPR029058">
    <property type="entry name" value="AB_hydrolase_fold"/>
</dbReference>
<dbReference type="PANTHER" id="PTHR42103:SF2">
    <property type="entry name" value="AB HYDROLASE-1 DOMAIN-CONTAINING PROTEIN"/>
    <property type="match status" value="1"/>
</dbReference>
<protein>
    <submittedName>
        <fullName evidence="2">Uncharacterized protein</fullName>
    </submittedName>
</protein>
<evidence type="ECO:0000256" key="1">
    <source>
        <dbReference type="SAM" id="MobiDB-lite"/>
    </source>
</evidence>
<feature type="region of interest" description="Disordered" evidence="1">
    <location>
        <begin position="232"/>
        <end position="315"/>
    </location>
</feature>
<name>A0A9Q8L8P6_PASFU</name>
<dbReference type="OrthoDB" id="10260961at2759"/>